<dbReference type="Pfam" id="PF21203">
    <property type="entry name" value="ECM10"/>
    <property type="match status" value="1"/>
</dbReference>
<comment type="caution">
    <text evidence="2">The sequence shown here is derived from an EMBL/GenBank/DDBJ whole genome shotgun (WGS) entry which is preliminary data.</text>
</comment>
<dbReference type="Proteomes" id="UP000772434">
    <property type="component" value="Unassembled WGS sequence"/>
</dbReference>
<gene>
    <name evidence="2" type="ORF">BDP27DRAFT_1312576</name>
</gene>
<keyword evidence="1" id="KW-0732">Signal</keyword>
<organism evidence="2 3">
    <name type="scientific">Rhodocollybia butyracea</name>
    <dbReference type="NCBI Taxonomy" id="206335"/>
    <lineage>
        <taxon>Eukaryota</taxon>
        <taxon>Fungi</taxon>
        <taxon>Dikarya</taxon>
        <taxon>Basidiomycota</taxon>
        <taxon>Agaricomycotina</taxon>
        <taxon>Agaricomycetes</taxon>
        <taxon>Agaricomycetidae</taxon>
        <taxon>Agaricales</taxon>
        <taxon>Marasmiineae</taxon>
        <taxon>Omphalotaceae</taxon>
        <taxon>Rhodocollybia</taxon>
    </lineage>
</organism>
<keyword evidence="3" id="KW-1185">Reference proteome</keyword>
<feature type="signal peptide" evidence="1">
    <location>
        <begin position="1"/>
        <end position="17"/>
    </location>
</feature>
<reference evidence="2" key="1">
    <citation type="submission" date="2020-11" db="EMBL/GenBank/DDBJ databases">
        <authorList>
            <consortium name="DOE Joint Genome Institute"/>
            <person name="Ahrendt S."/>
            <person name="Riley R."/>
            <person name="Andreopoulos W."/>
            <person name="Labutti K."/>
            <person name="Pangilinan J."/>
            <person name="Ruiz-Duenas F.J."/>
            <person name="Barrasa J.M."/>
            <person name="Sanchez-Garcia M."/>
            <person name="Camarero S."/>
            <person name="Miyauchi S."/>
            <person name="Serrano A."/>
            <person name="Linde D."/>
            <person name="Babiker R."/>
            <person name="Drula E."/>
            <person name="Ayuso-Fernandez I."/>
            <person name="Pacheco R."/>
            <person name="Padilla G."/>
            <person name="Ferreira P."/>
            <person name="Barriuso J."/>
            <person name="Kellner H."/>
            <person name="Castanera R."/>
            <person name="Alfaro M."/>
            <person name="Ramirez L."/>
            <person name="Pisabarro A.G."/>
            <person name="Kuo A."/>
            <person name="Tritt A."/>
            <person name="Lipzen A."/>
            <person name="He G."/>
            <person name="Yan M."/>
            <person name="Ng V."/>
            <person name="Cullen D."/>
            <person name="Martin F."/>
            <person name="Rosso M.-N."/>
            <person name="Henrissat B."/>
            <person name="Hibbett D."/>
            <person name="Martinez A.T."/>
            <person name="Grigoriev I.V."/>
        </authorList>
    </citation>
    <scope>NUCLEOTIDE SEQUENCE</scope>
    <source>
        <strain evidence="2">AH 40177</strain>
    </source>
</reference>
<evidence type="ECO:0000313" key="2">
    <source>
        <dbReference type="EMBL" id="KAF9076784.1"/>
    </source>
</evidence>
<dbReference type="AlphaFoldDB" id="A0A9P5Q1V0"/>
<name>A0A9P5Q1V0_9AGAR</name>
<dbReference type="OrthoDB" id="1894652at2759"/>
<proteinExistence type="predicted"/>
<dbReference type="CDD" id="cd22209">
    <property type="entry name" value="EMC10"/>
    <property type="match status" value="1"/>
</dbReference>
<evidence type="ECO:0000256" key="1">
    <source>
        <dbReference type="SAM" id="SignalP"/>
    </source>
</evidence>
<evidence type="ECO:0008006" key="4">
    <source>
        <dbReference type="Google" id="ProtNLM"/>
    </source>
</evidence>
<dbReference type="EMBL" id="JADNRY010000005">
    <property type="protein sequence ID" value="KAF9076784.1"/>
    <property type="molecule type" value="Genomic_DNA"/>
</dbReference>
<accession>A0A9P5Q1V0</accession>
<evidence type="ECO:0000313" key="3">
    <source>
        <dbReference type="Proteomes" id="UP000772434"/>
    </source>
</evidence>
<sequence>MLSSSILLFPLLTAASALTVYHRVYIPGVAENSFVERGVIDSSLFQPSPSLSQQWPDFEKALESLSSTPHITLDRVLYQVALKREGSEWDISSVKLCHLPFISSQTLILHTPHASASLPPYAIDYFVSPIPADGSCPSVAGAAATLASPFRALSNINTTVVHKSATLPPLPQLRTPPPLTAEGAPVQPVPEKSFIQKYWMYVAAIVVALMMTGGAPEEEGQSAGR</sequence>
<protein>
    <recommendedName>
        <fullName evidence="4">ER membrane protein complex subunit 10</fullName>
    </recommendedName>
</protein>
<feature type="chain" id="PRO_5040190957" description="ER membrane protein complex subunit 10" evidence="1">
    <location>
        <begin position="18"/>
        <end position="225"/>
    </location>
</feature>